<reference evidence="1 2" key="1">
    <citation type="submission" date="2018-06" db="EMBL/GenBank/DDBJ databases">
        <title>Genome Sequence of the Brown Rot Fungal Pathogen Monilinia fructigena.</title>
        <authorList>
            <person name="Landi L."/>
            <person name="De Miccolis Angelini R.M."/>
            <person name="Pollastro S."/>
            <person name="Abate D."/>
            <person name="Faretra F."/>
            <person name="Romanazzi G."/>
        </authorList>
    </citation>
    <scope>NUCLEOTIDE SEQUENCE [LARGE SCALE GENOMIC DNA]</scope>
    <source>
        <strain evidence="1 2">Mfrg269</strain>
    </source>
</reference>
<accession>A0A395IZW6</accession>
<dbReference type="PANTHER" id="PTHR36847:SF1">
    <property type="entry name" value="AMIDOLIGASE ENZYME"/>
    <property type="match status" value="1"/>
</dbReference>
<dbReference type="Proteomes" id="UP000249056">
    <property type="component" value="Unassembled WGS sequence"/>
</dbReference>
<dbReference type="InterPro" id="IPR022025">
    <property type="entry name" value="Amidoligase_2"/>
</dbReference>
<keyword evidence="2" id="KW-1185">Reference proteome</keyword>
<dbReference type="EMBL" id="QKRW01000016">
    <property type="protein sequence ID" value="RAL63899.1"/>
    <property type="molecule type" value="Genomic_DNA"/>
</dbReference>
<dbReference type="PANTHER" id="PTHR36847">
    <property type="entry name" value="AMIDOLIGASE ENZYME"/>
    <property type="match status" value="1"/>
</dbReference>
<evidence type="ECO:0000313" key="2">
    <source>
        <dbReference type="Proteomes" id="UP000249056"/>
    </source>
</evidence>
<evidence type="ECO:0008006" key="3">
    <source>
        <dbReference type="Google" id="ProtNLM"/>
    </source>
</evidence>
<name>A0A395IZW6_9HELO</name>
<proteinExistence type="predicted"/>
<comment type="caution">
    <text evidence="1">The sequence shown here is derived from an EMBL/GenBank/DDBJ whole genome shotgun (WGS) entry which is preliminary data.</text>
</comment>
<gene>
    <name evidence="1" type="ORF">DID88_003087</name>
</gene>
<dbReference type="Pfam" id="PF12224">
    <property type="entry name" value="Amidoligase_2"/>
    <property type="match status" value="1"/>
</dbReference>
<dbReference type="OrthoDB" id="412402at2759"/>
<dbReference type="AlphaFoldDB" id="A0A395IZW6"/>
<organism evidence="1 2">
    <name type="scientific">Monilinia fructigena</name>
    <dbReference type="NCBI Taxonomy" id="38457"/>
    <lineage>
        <taxon>Eukaryota</taxon>
        <taxon>Fungi</taxon>
        <taxon>Dikarya</taxon>
        <taxon>Ascomycota</taxon>
        <taxon>Pezizomycotina</taxon>
        <taxon>Leotiomycetes</taxon>
        <taxon>Helotiales</taxon>
        <taxon>Sclerotiniaceae</taxon>
        <taxon>Monilinia</taxon>
    </lineage>
</organism>
<sequence length="306" mass="35034">MSTQFGNLLEILLIAETGVKVRTELEMEEMEKGADNIPESESFTTWVIGTDSSVDFFEEQRLEKNQDAFYCCLEIQTPVLKSGPGSLIEIHRMLAALQKHFNVLVNRTCGLHVHVGRGKEGIGHLPLQQLMSTIWVFETQISELLHKSRSSFHNHCSPLYMNSNLGLRGFRGNILDIMLGTNSVNDVINIFGGYQKSARISYNISNLIQPFANPVKRTIEFRQHQGCLDPETVLNWAGFLVELVAWAHKIDHQDFKIFLTKYINQKEGFSVEDLFKEIGLRESVFEFWRDKVAKLRAAEKEEENKK</sequence>
<protein>
    <recommendedName>
        <fullName evidence="3">Amidoligase enzyme</fullName>
    </recommendedName>
</protein>
<evidence type="ECO:0000313" key="1">
    <source>
        <dbReference type="EMBL" id="RAL63899.1"/>
    </source>
</evidence>